<sequence>MAFTARPSKLVGSRRVEPASTAFTALALGAGTTSYQFHSFDGYESDTEMQKYPSIGAVLGSMRPRGMPSGKTTPHQFIASHVKDHENCIVTNGGFFVTGCDEILRPDYDGLVVDSSEIMFHSVGSTSVSKNSVPVPGVYKDLYSRLEGDDGSFLTSGPDLRIPLDDSSPDYKRANQKSNRLHYFSPTCDGGGVGVRSVVWDEQVKYDQRIHDLMNGPVNVGLQIDIEAADRLGRQPFTTKKVTWCEGAAGPMTCGNTHLVGKRTQLQAIKPVRVATDGTNEYIRSVFAHVPGGIATANQPNERLVLVTIGDGTRVVCSYTSSRDDGLRMNEIRDVIDTFLVFVGWVKNGKLKVLASGGLDRQVPGAKDATGMWFRDVTTMVKHVIC</sequence>
<accession>H0EF92</accession>
<evidence type="ECO:0000313" key="1">
    <source>
        <dbReference type="EMBL" id="EHL02794.1"/>
    </source>
</evidence>
<dbReference type="OrthoDB" id="5188439at2759"/>
<dbReference type="Proteomes" id="UP000005446">
    <property type="component" value="Unassembled WGS sequence"/>
</dbReference>
<keyword evidence="2" id="KW-1185">Reference proteome</keyword>
<dbReference type="InParanoid" id="H0EF92"/>
<dbReference type="EMBL" id="AGUE01000019">
    <property type="protein sequence ID" value="EHL02794.1"/>
    <property type="molecule type" value="Genomic_DNA"/>
</dbReference>
<proteinExistence type="predicted"/>
<evidence type="ECO:0000313" key="2">
    <source>
        <dbReference type="Proteomes" id="UP000005446"/>
    </source>
</evidence>
<protein>
    <submittedName>
        <fullName evidence="1">Uncharacterized protein</fullName>
    </submittedName>
</protein>
<organism evidence="1 2">
    <name type="scientific">Glarea lozoyensis (strain ATCC 74030 / MF5533)</name>
    <dbReference type="NCBI Taxonomy" id="1104152"/>
    <lineage>
        <taxon>Eukaryota</taxon>
        <taxon>Fungi</taxon>
        <taxon>Dikarya</taxon>
        <taxon>Ascomycota</taxon>
        <taxon>Pezizomycotina</taxon>
        <taxon>Leotiomycetes</taxon>
        <taxon>Helotiales</taxon>
        <taxon>Helotiaceae</taxon>
        <taxon>Glarea</taxon>
    </lineage>
</organism>
<gene>
    <name evidence="1" type="ORF">M7I_1133</name>
</gene>
<dbReference type="HOGENOM" id="CLU_715818_0_0_1"/>
<reference evidence="1 2" key="1">
    <citation type="journal article" date="2012" name="Eukaryot. Cell">
        <title>Genome sequence of the fungus Glarea lozoyensis: the first genome sequence of a species from the Helotiaceae family.</title>
        <authorList>
            <person name="Youssar L."/>
            <person name="Gruening B.A."/>
            <person name="Erxleben A."/>
            <person name="Guenther S."/>
            <person name="Huettel W."/>
        </authorList>
    </citation>
    <scope>NUCLEOTIDE SEQUENCE [LARGE SCALE GENOMIC DNA]</scope>
    <source>
        <strain evidence="2">ATCC 74030 / MF5533</strain>
    </source>
</reference>
<dbReference type="AlphaFoldDB" id="H0EF92"/>
<comment type="caution">
    <text evidence="1">The sequence shown here is derived from an EMBL/GenBank/DDBJ whole genome shotgun (WGS) entry which is preliminary data.</text>
</comment>
<name>H0EF92_GLAL7</name>